<protein>
    <submittedName>
        <fullName evidence="2">Uncharacterized protein</fullName>
    </submittedName>
</protein>
<evidence type="ECO:0000313" key="2">
    <source>
        <dbReference type="EMBL" id="SMQ50238.1"/>
    </source>
</evidence>
<gene>
    <name evidence="2" type="ORF">ZT3D7_G5391</name>
</gene>
<dbReference type="AlphaFoldDB" id="A0A1X7RS48"/>
<sequence length="252" mass="28499">MASVPAEINIKNVTGSYAMNKKLSDSTGPMLKMQKIPWLVQQAANYSSVSVNLKQYTDDQGVVHVDQEQVSSVNTQHEPRILDNQMHERDIQYWGKVKGRSQFAKVADLQDAYLKEGWEGDEILESFAESLENGWTADQVWGFAEVEESIAMTSWTANVSVLELESSNPITTLARDTQQAIPQDKTIENEAILPYAFFRVSFLTRWHYCTSLLPARVATAFFSAANCFSLLFIFLRSFCFSFVRSVLASCFF</sequence>
<keyword evidence="1" id="KW-1133">Transmembrane helix</keyword>
<dbReference type="PANTHER" id="PTHR38115:SF1">
    <property type="entry name" value="LIPOCALIN-LIKE DOMAIN-CONTAINING PROTEIN"/>
    <property type="match status" value="1"/>
</dbReference>
<keyword evidence="3" id="KW-1185">Reference proteome</keyword>
<dbReference type="EMBL" id="LT853695">
    <property type="protein sequence ID" value="SMQ50238.1"/>
    <property type="molecule type" value="Genomic_DNA"/>
</dbReference>
<evidence type="ECO:0000313" key="3">
    <source>
        <dbReference type="Proteomes" id="UP000215127"/>
    </source>
</evidence>
<feature type="transmembrane region" description="Helical" evidence="1">
    <location>
        <begin position="217"/>
        <end position="235"/>
    </location>
</feature>
<proteinExistence type="predicted"/>
<keyword evidence="1" id="KW-0812">Transmembrane</keyword>
<evidence type="ECO:0000256" key="1">
    <source>
        <dbReference type="SAM" id="Phobius"/>
    </source>
</evidence>
<dbReference type="InterPro" id="IPR053037">
    <property type="entry name" value="Pericyclase_pydY-like"/>
</dbReference>
<dbReference type="PANTHER" id="PTHR38115">
    <property type="entry name" value="LIPOCALIN-LIKE DOMAIN-CONTAINING PROTEIN"/>
    <property type="match status" value="1"/>
</dbReference>
<organism evidence="2 3">
    <name type="scientific">Zymoseptoria tritici (strain ST99CH_3D7)</name>
    <dbReference type="NCBI Taxonomy" id="1276538"/>
    <lineage>
        <taxon>Eukaryota</taxon>
        <taxon>Fungi</taxon>
        <taxon>Dikarya</taxon>
        <taxon>Ascomycota</taxon>
        <taxon>Pezizomycotina</taxon>
        <taxon>Dothideomycetes</taxon>
        <taxon>Dothideomycetidae</taxon>
        <taxon>Mycosphaerellales</taxon>
        <taxon>Mycosphaerellaceae</taxon>
        <taxon>Zymoseptoria</taxon>
    </lineage>
</organism>
<keyword evidence="1" id="KW-0472">Membrane</keyword>
<reference evidence="2 3" key="1">
    <citation type="submission" date="2016-06" db="EMBL/GenBank/DDBJ databases">
        <authorList>
            <person name="Kjaerup R.B."/>
            <person name="Dalgaard T.S."/>
            <person name="Juul-Madsen H.R."/>
        </authorList>
    </citation>
    <scope>NUCLEOTIDE SEQUENCE [LARGE SCALE GENOMIC DNA]</scope>
</reference>
<accession>A0A1X7RS48</accession>
<dbReference type="Proteomes" id="UP000215127">
    <property type="component" value="Chromosome 4"/>
</dbReference>
<name>A0A1X7RS48_ZYMT9</name>